<feature type="compositionally biased region" description="Acidic residues" evidence="1">
    <location>
        <begin position="454"/>
        <end position="473"/>
    </location>
</feature>
<dbReference type="EMBL" id="ML979140">
    <property type="protein sequence ID" value="KAF1912391.1"/>
    <property type="molecule type" value="Genomic_DNA"/>
</dbReference>
<name>A0A6A5Q9S5_AMPQU</name>
<feature type="region of interest" description="Disordered" evidence="1">
    <location>
        <begin position="1"/>
        <end position="21"/>
    </location>
</feature>
<evidence type="ECO:0000313" key="4">
    <source>
        <dbReference type="EMBL" id="KAF1912391.1"/>
    </source>
</evidence>
<evidence type="ECO:0000313" key="5">
    <source>
        <dbReference type="Proteomes" id="UP000800096"/>
    </source>
</evidence>
<evidence type="ECO:0008006" key="6">
    <source>
        <dbReference type="Google" id="ProtNLM"/>
    </source>
</evidence>
<evidence type="ECO:0000259" key="2">
    <source>
        <dbReference type="Pfam" id="PF26647"/>
    </source>
</evidence>
<dbReference type="Pfam" id="PF26648">
    <property type="entry name" value="zf_Tbcl_4"/>
    <property type="match status" value="1"/>
</dbReference>
<organism evidence="4 5">
    <name type="scientific">Ampelomyces quisqualis</name>
    <name type="common">Powdery mildew agent</name>
    <dbReference type="NCBI Taxonomy" id="50730"/>
    <lineage>
        <taxon>Eukaryota</taxon>
        <taxon>Fungi</taxon>
        <taxon>Dikarya</taxon>
        <taxon>Ascomycota</taxon>
        <taxon>Pezizomycotina</taxon>
        <taxon>Dothideomycetes</taxon>
        <taxon>Pleosporomycetidae</taxon>
        <taxon>Pleosporales</taxon>
        <taxon>Pleosporineae</taxon>
        <taxon>Phaeosphaeriaceae</taxon>
        <taxon>Ampelomyces</taxon>
    </lineage>
</organism>
<reference evidence="4" key="1">
    <citation type="journal article" date="2020" name="Stud. Mycol.">
        <title>101 Dothideomycetes genomes: a test case for predicting lifestyles and emergence of pathogens.</title>
        <authorList>
            <person name="Haridas S."/>
            <person name="Albert R."/>
            <person name="Binder M."/>
            <person name="Bloem J."/>
            <person name="Labutti K."/>
            <person name="Salamov A."/>
            <person name="Andreopoulos B."/>
            <person name="Baker S."/>
            <person name="Barry K."/>
            <person name="Bills G."/>
            <person name="Bluhm B."/>
            <person name="Cannon C."/>
            <person name="Castanera R."/>
            <person name="Culley D."/>
            <person name="Daum C."/>
            <person name="Ezra D."/>
            <person name="Gonzalez J."/>
            <person name="Henrissat B."/>
            <person name="Kuo A."/>
            <person name="Liang C."/>
            <person name="Lipzen A."/>
            <person name="Lutzoni F."/>
            <person name="Magnuson J."/>
            <person name="Mondo S."/>
            <person name="Nolan M."/>
            <person name="Ohm R."/>
            <person name="Pangilinan J."/>
            <person name="Park H.-J."/>
            <person name="Ramirez L."/>
            <person name="Alfaro M."/>
            <person name="Sun H."/>
            <person name="Tritt A."/>
            <person name="Yoshinaga Y."/>
            <person name="Zwiers L.-H."/>
            <person name="Turgeon B."/>
            <person name="Goodwin S."/>
            <person name="Spatafora J."/>
            <person name="Crous P."/>
            <person name="Grigoriev I."/>
        </authorList>
    </citation>
    <scope>NUCLEOTIDE SEQUENCE</scope>
    <source>
        <strain evidence="4">HMLAC05119</strain>
    </source>
</reference>
<dbReference type="AlphaFoldDB" id="A0A6A5Q9S5"/>
<sequence>MSELSDTASEASSQSNHENCRFHDDPRDGLCNGTIRVNERCNYRASFSEPGYLPVCGVHNYNRGRYRWNRKVMKRELQAGYCQATEECGHVCNRLSHHLPPYHLCSKHQAGSNTLPCHILRLPCELRLMVFRYLFPAVISDSSNSSVSVAILKTNRQLFQEASSVLYGESVFKAFISPRHVGFRGCAWYYTPIKKNKANDYSLEAILGSGATLVQNLQIEVTIGQQWRRSAAISRGTTWEDHELYLARHNLRKFTNMIGSGLASERLGPLKRLTVQTTICNDFGWGPHEAAIAQFFAIEPLQFLRSEAVSFMTPKSVERWGSYSNNHSQLITQMQSLRAYGPLLDHWLNTVKVQTAVSPKDGQEPTECVQRGHRKIEKFAQLVEIQNMMSRKSWASTVFSHLERPLHLARIAYENNDGDAMDKIHKAFMVRWVNGVRSQQESLRTIAESINEMFDEANEEDDRDDEDDNEGENEGSTPTPRELYPDAFEFEDVGPLKQSYTAQWSELRADDPAPKIGQPGVTVEKDSTPLRIRICKGGEVWSRLRTPAIVRLLRALKHDE</sequence>
<feature type="domain" description="Probable treble clef zinc finger fungi" evidence="3">
    <location>
        <begin position="79"/>
        <end position="111"/>
    </location>
</feature>
<dbReference type="Pfam" id="PF26647">
    <property type="entry name" value="zf_Tbcl_3"/>
    <property type="match status" value="1"/>
</dbReference>
<proteinExistence type="predicted"/>
<evidence type="ECO:0000256" key="1">
    <source>
        <dbReference type="SAM" id="MobiDB-lite"/>
    </source>
</evidence>
<accession>A0A6A5Q9S5</accession>
<feature type="domain" description="Probable treble clef zinc finger" evidence="2">
    <location>
        <begin position="26"/>
        <end position="63"/>
    </location>
</feature>
<evidence type="ECO:0000259" key="3">
    <source>
        <dbReference type="Pfam" id="PF26648"/>
    </source>
</evidence>
<dbReference type="InterPro" id="IPR058251">
    <property type="entry name" value="zf_Tbcl_3"/>
</dbReference>
<gene>
    <name evidence="4" type="ORF">BDU57DRAFT_522620</name>
</gene>
<dbReference type="OrthoDB" id="5600002at2759"/>
<dbReference type="Proteomes" id="UP000800096">
    <property type="component" value="Unassembled WGS sequence"/>
</dbReference>
<dbReference type="InterPro" id="IPR058252">
    <property type="entry name" value="zf_Tbcl_4"/>
</dbReference>
<protein>
    <recommendedName>
        <fullName evidence="6">F-box domain-containing protein</fullName>
    </recommendedName>
</protein>
<keyword evidence="5" id="KW-1185">Reference proteome</keyword>
<feature type="compositionally biased region" description="Polar residues" evidence="1">
    <location>
        <begin position="1"/>
        <end position="17"/>
    </location>
</feature>
<feature type="region of interest" description="Disordered" evidence="1">
    <location>
        <begin position="454"/>
        <end position="484"/>
    </location>
</feature>